<evidence type="ECO:0000256" key="10">
    <source>
        <dbReference type="ARBA" id="ARBA00023065"/>
    </source>
</evidence>
<feature type="transmembrane region" description="Helical" evidence="13">
    <location>
        <begin position="12"/>
        <end position="33"/>
    </location>
</feature>
<evidence type="ECO:0000256" key="1">
    <source>
        <dbReference type="ARBA" id="ARBA00003408"/>
    </source>
</evidence>
<dbReference type="GO" id="GO:0006811">
    <property type="term" value="P:monoatomic ion transport"/>
    <property type="evidence" value="ECO:0007669"/>
    <property type="project" value="UniProtKB-KW"/>
</dbReference>
<feature type="transmembrane region" description="Helical" evidence="13">
    <location>
        <begin position="419"/>
        <end position="441"/>
    </location>
</feature>
<dbReference type="PIRSF" id="PIRSF006603">
    <property type="entry name" value="DinF"/>
    <property type="match status" value="1"/>
</dbReference>
<keyword evidence="10" id="KW-0406">Ion transport</keyword>
<dbReference type="Proteomes" id="UP001419084">
    <property type="component" value="Unassembled WGS sequence"/>
</dbReference>
<dbReference type="PANTHER" id="PTHR43298">
    <property type="entry name" value="MULTIDRUG RESISTANCE PROTEIN NORM-RELATED"/>
    <property type="match status" value="1"/>
</dbReference>
<sequence length="454" mass="48296">MNKKVDLLKGHIFTSLTELALPIMVTALVQMAYSLTDMAWIGIAGAPSVAAVGAGGMYVWLSQGVVALAKMGGQVKVAHALGGGRKEEAAKYASGALQLGILFSVLYGGLCIFGAKPLIGFFGLSDIGIVENARIYLKITCGLIVFSFMNVILTGILTAMGDSRTPLKANTAGLVLNMVLDPLLIFGAGPVNGFGVGGAAAATVIAQAVVTVVFLKAIRKDRMVFDKVRMLQRVPQDYMGAMIRIGFPASVQNLIYTSISMILTRFVAGFGDTAVAVLRVGGQIESISWMTADGFAAAINSFVGQNYGAKQYGRVKKGYFTAAAVMFCWGMFCTFLLVVFPKQIFGLFIHEADVIPMGVHYLVILGVSQMFMCVELTTVGALSGLGKTLLSSVISIVFTTARIPLAMFLGSTALGLDGIWWAFSISSIIKGILFFLCFIIVSRKLVEGQKKSFL</sequence>
<accession>A0A3E2N715</accession>
<evidence type="ECO:0000256" key="2">
    <source>
        <dbReference type="ARBA" id="ARBA00004651"/>
    </source>
</evidence>
<evidence type="ECO:0000256" key="12">
    <source>
        <dbReference type="ARBA" id="ARBA00031636"/>
    </source>
</evidence>
<feature type="transmembrane region" description="Helical" evidence="13">
    <location>
        <begin position="389"/>
        <end position="413"/>
    </location>
</feature>
<dbReference type="EMBL" id="QOHO01000073">
    <property type="protein sequence ID" value="RFZ76776.1"/>
    <property type="molecule type" value="Genomic_DNA"/>
</dbReference>
<evidence type="ECO:0000313" key="15">
    <source>
        <dbReference type="EMBL" id="RFZ76776.1"/>
    </source>
</evidence>
<dbReference type="OrthoDB" id="9776324at2"/>
<reference evidence="14 17" key="2">
    <citation type="journal article" date="2024" name="Int. J. Syst. Evol. Microbiol.">
        <title>Lacrimispora brassicae sp. nov. isolated from fermented cabbage, and proposal of Clostridium indicum Gundawar et al. 2019 and Clostridium methoxybenzovorans Mechichi et al. 1999 as heterotypic synonyms of Lacrimispora amygdalina (Parshina et al. 2003) Haas and Blanchard 2020 and Lacrimispora indolis (McClung and McCoy 1957) Haas and Blanchard 2020, respectively.</title>
        <authorList>
            <person name="Kobayashi H."/>
            <person name="Tanizawa Y."/>
            <person name="Sakamoto M."/>
            <person name="Ohkuma M."/>
            <person name="Tohno M."/>
        </authorList>
    </citation>
    <scope>NUCLEOTIDE SEQUENCE [LARGE SCALE GENOMIC DNA]</scope>
    <source>
        <strain evidence="14 17">DSM 12857</strain>
    </source>
</reference>
<feature type="transmembrane region" description="Helical" evidence="13">
    <location>
        <begin position="194"/>
        <end position="215"/>
    </location>
</feature>
<keyword evidence="17" id="KW-1185">Reference proteome</keyword>
<evidence type="ECO:0000256" key="11">
    <source>
        <dbReference type="ARBA" id="ARBA00023136"/>
    </source>
</evidence>
<dbReference type="PANTHER" id="PTHR43298:SF2">
    <property type="entry name" value="FMN_FAD EXPORTER YEEO-RELATED"/>
    <property type="match status" value="1"/>
</dbReference>
<evidence type="ECO:0000256" key="13">
    <source>
        <dbReference type="SAM" id="Phobius"/>
    </source>
</evidence>
<evidence type="ECO:0000313" key="17">
    <source>
        <dbReference type="Proteomes" id="UP001419084"/>
    </source>
</evidence>
<dbReference type="RefSeq" id="WP_117419118.1">
    <property type="nucleotide sequence ID" value="NZ_BRPJ01000090.1"/>
</dbReference>
<dbReference type="InterPro" id="IPR002528">
    <property type="entry name" value="MATE_fam"/>
</dbReference>
<reference evidence="15 16" key="1">
    <citation type="submission" date="2018-07" db="EMBL/GenBank/DDBJ databases">
        <title>New species, Clostridium PI-S10-A1B.</title>
        <authorList>
            <person name="Krishna G."/>
            <person name="Summeta K."/>
            <person name="Shikha S."/>
            <person name="Prabhu P.B."/>
            <person name="Suresh K."/>
        </authorList>
    </citation>
    <scope>NUCLEOTIDE SEQUENCE [LARGE SCALE GENOMIC DNA]</scope>
    <source>
        <strain evidence="15 16">PI-S10-A1B</strain>
    </source>
</reference>
<dbReference type="GO" id="GO:0042910">
    <property type="term" value="F:xenobiotic transmembrane transporter activity"/>
    <property type="evidence" value="ECO:0007669"/>
    <property type="project" value="InterPro"/>
</dbReference>
<name>A0A3E2N715_9FIRM</name>
<evidence type="ECO:0000313" key="14">
    <source>
        <dbReference type="EMBL" id="GLB32322.1"/>
    </source>
</evidence>
<dbReference type="CDD" id="cd13140">
    <property type="entry name" value="MATE_like_1"/>
    <property type="match status" value="1"/>
</dbReference>
<evidence type="ECO:0000256" key="4">
    <source>
        <dbReference type="ARBA" id="ARBA00020268"/>
    </source>
</evidence>
<dbReference type="GO" id="GO:0005886">
    <property type="term" value="C:plasma membrane"/>
    <property type="evidence" value="ECO:0007669"/>
    <property type="project" value="UniProtKB-SubCell"/>
</dbReference>
<keyword evidence="9 13" id="KW-1133">Transmembrane helix</keyword>
<gene>
    <name evidence="15" type="ORF">DS742_22035</name>
    <name evidence="14" type="ORF">LAD12857_42450</name>
</gene>
<proteinExistence type="inferred from homology"/>
<comment type="subcellular location">
    <subcellularLocation>
        <location evidence="2">Cell membrane</location>
        <topology evidence="2">Multi-pass membrane protein</topology>
    </subcellularLocation>
</comment>
<protein>
    <recommendedName>
        <fullName evidence="4">Probable multidrug resistance protein NorM</fullName>
    </recommendedName>
    <alternativeName>
        <fullName evidence="12">Multidrug-efflux transporter</fullName>
    </alternativeName>
</protein>
<evidence type="ECO:0000313" key="16">
    <source>
        <dbReference type="Proteomes" id="UP000260680"/>
    </source>
</evidence>
<evidence type="ECO:0000256" key="9">
    <source>
        <dbReference type="ARBA" id="ARBA00022989"/>
    </source>
</evidence>
<feature type="transmembrane region" description="Helical" evidence="13">
    <location>
        <begin position="95"/>
        <end position="115"/>
    </location>
</feature>
<keyword evidence="8 13" id="KW-0812">Transmembrane</keyword>
<feature type="transmembrane region" description="Helical" evidence="13">
    <location>
        <begin position="39"/>
        <end position="61"/>
    </location>
</feature>
<dbReference type="AlphaFoldDB" id="A0A3E2N715"/>
<keyword evidence="7" id="KW-1003">Cell membrane</keyword>
<feature type="transmembrane region" description="Helical" evidence="13">
    <location>
        <begin position="360"/>
        <end position="382"/>
    </location>
</feature>
<evidence type="ECO:0000256" key="3">
    <source>
        <dbReference type="ARBA" id="ARBA00010199"/>
    </source>
</evidence>
<feature type="transmembrane region" description="Helical" evidence="13">
    <location>
        <begin position="135"/>
        <end position="157"/>
    </location>
</feature>
<evidence type="ECO:0000256" key="5">
    <source>
        <dbReference type="ARBA" id="ARBA00022448"/>
    </source>
</evidence>
<dbReference type="NCBIfam" id="TIGR00797">
    <property type="entry name" value="matE"/>
    <property type="match status" value="1"/>
</dbReference>
<evidence type="ECO:0000256" key="6">
    <source>
        <dbReference type="ARBA" id="ARBA00022449"/>
    </source>
</evidence>
<dbReference type="Pfam" id="PF01554">
    <property type="entry name" value="MatE"/>
    <property type="match status" value="2"/>
</dbReference>
<keyword evidence="6" id="KW-0050">Antiport</keyword>
<dbReference type="GO" id="GO:0015297">
    <property type="term" value="F:antiporter activity"/>
    <property type="evidence" value="ECO:0007669"/>
    <property type="project" value="UniProtKB-KW"/>
</dbReference>
<dbReference type="InterPro" id="IPR050222">
    <property type="entry name" value="MATE_MdtK"/>
</dbReference>
<evidence type="ECO:0000256" key="7">
    <source>
        <dbReference type="ARBA" id="ARBA00022475"/>
    </source>
</evidence>
<dbReference type="InterPro" id="IPR048279">
    <property type="entry name" value="MdtK-like"/>
</dbReference>
<comment type="similarity">
    <text evidence="3">Belongs to the multi antimicrobial extrusion (MATE) (TC 2.A.66.1) family.</text>
</comment>
<organism evidence="15 16">
    <name type="scientific">Lacrimispora amygdalina</name>
    <dbReference type="NCBI Taxonomy" id="253257"/>
    <lineage>
        <taxon>Bacteria</taxon>
        <taxon>Bacillati</taxon>
        <taxon>Bacillota</taxon>
        <taxon>Clostridia</taxon>
        <taxon>Lachnospirales</taxon>
        <taxon>Lachnospiraceae</taxon>
        <taxon>Lacrimispora</taxon>
    </lineage>
</organism>
<comment type="function">
    <text evidence="1">Multidrug efflux pump.</text>
</comment>
<dbReference type="Proteomes" id="UP000260680">
    <property type="component" value="Unassembled WGS sequence"/>
</dbReference>
<keyword evidence="11 13" id="KW-0472">Membrane</keyword>
<comment type="caution">
    <text evidence="15">The sequence shown here is derived from an EMBL/GenBank/DDBJ whole genome shotgun (WGS) entry which is preliminary data.</text>
</comment>
<evidence type="ECO:0000256" key="8">
    <source>
        <dbReference type="ARBA" id="ARBA00022692"/>
    </source>
</evidence>
<dbReference type="EMBL" id="BRPJ01000090">
    <property type="protein sequence ID" value="GLB32322.1"/>
    <property type="molecule type" value="Genomic_DNA"/>
</dbReference>
<feature type="transmembrane region" description="Helical" evidence="13">
    <location>
        <begin position="319"/>
        <end position="340"/>
    </location>
</feature>
<keyword evidence="5" id="KW-0813">Transport</keyword>